<dbReference type="AlphaFoldDB" id="A0AAW2BJZ6"/>
<keyword evidence="2" id="KW-0677">Repeat</keyword>
<comment type="caution">
    <text evidence="4">The sequence shown here is derived from an EMBL/GenBank/DDBJ whole genome shotgun (WGS) entry which is preliminary data.</text>
</comment>
<dbReference type="PROSITE" id="PS51375">
    <property type="entry name" value="PPR"/>
    <property type="match status" value="1"/>
</dbReference>
<accession>A0AAW2BJZ6</accession>
<dbReference type="InterPro" id="IPR002885">
    <property type="entry name" value="PPR_rpt"/>
</dbReference>
<evidence type="ECO:0000313" key="4">
    <source>
        <dbReference type="EMBL" id="KAK9986241.1"/>
    </source>
</evidence>
<comment type="similarity">
    <text evidence="1">Belongs to the PPR family. P subfamily.</text>
</comment>
<dbReference type="InterPro" id="IPR011990">
    <property type="entry name" value="TPR-like_helical_dom_sf"/>
</dbReference>
<evidence type="ECO:0000256" key="3">
    <source>
        <dbReference type="PROSITE-ProRule" id="PRU00708"/>
    </source>
</evidence>
<feature type="repeat" description="PPR" evidence="3">
    <location>
        <begin position="9"/>
        <end position="43"/>
    </location>
</feature>
<proteinExistence type="inferred from homology"/>
<organism evidence="4 5">
    <name type="scientific">Lithocarpus litseifolius</name>
    <dbReference type="NCBI Taxonomy" id="425828"/>
    <lineage>
        <taxon>Eukaryota</taxon>
        <taxon>Viridiplantae</taxon>
        <taxon>Streptophyta</taxon>
        <taxon>Embryophyta</taxon>
        <taxon>Tracheophyta</taxon>
        <taxon>Spermatophyta</taxon>
        <taxon>Magnoliopsida</taxon>
        <taxon>eudicotyledons</taxon>
        <taxon>Gunneridae</taxon>
        <taxon>Pentapetalae</taxon>
        <taxon>rosids</taxon>
        <taxon>fabids</taxon>
        <taxon>Fagales</taxon>
        <taxon>Fagaceae</taxon>
        <taxon>Lithocarpus</taxon>
    </lineage>
</organism>
<sequence length="128" mass="14190">MEELGCKPDMITCNTILDALCKAGELSRIRELVRNMIDKGVEFNFRTYRIMLKGLLVKKIIEKNVAPGAMAWEALLLSSGSKFSFSVTILAGYKPTQLDYWNSSLELVNGEPTSNSSILVAGTVTLIW</sequence>
<gene>
    <name evidence="4" type="ORF">SO802_031192</name>
</gene>
<dbReference type="Proteomes" id="UP001459277">
    <property type="component" value="Unassembled WGS sequence"/>
</dbReference>
<reference evidence="4 5" key="1">
    <citation type="submission" date="2024-01" db="EMBL/GenBank/DDBJ databases">
        <title>A telomere-to-telomere, gap-free genome of sweet tea (Lithocarpus litseifolius).</title>
        <authorList>
            <person name="Zhou J."/>
        </authorList>
    </citation>
    <scope>NUCLEOTIDE SEQUENCE [LARGE SCALE GENOMIC DNA]</scope>
    <source>
        <strain evidence="4">Zhou-2022a</strain>
        <tissue evidence="4">Leaf</tissue>
    </source>
</reference>
<protein>
    <recommendedName>
        <fullName evidence="6">Pentatricopeptide repeat-containing protein</fullName>
    </recommendedName>
</protein>
<name>A0AAW2BJZ6_9ROSI</name>
<evidence type="ECO:0000313" key="5">
    <source>
        <dbReference type="Proteomes" id="UP001459277"/>
    </source>
</evidence>
<keyword evidence="5" id="KW-1185">Reference proteome</keyword>
<dbReference type="Pfam" id="PF13041">
    <property type="entry name" value="PPR_2"/>
    <property type="match status" value="1"/>
</dbReference>
<dbReference type="PANTHER" id="PTHR47941">
    <property type="entry name" value="PENTATRICOPEPTIDE REPEAT-CONTAINING PROTEIN 3, MITOCHONDRIAL"/>
    <property type="match status" value="1"/>
</dbReference>
<dbReference type="EMBL" id="JAZDWU010000011">
    <property type="protein sequence ID" value="KAK9986241.1"/>
    <property type="molecule type" value="Genomic_DNA"/>
</dbReference>
<dbReference type="NCBIfam" id="TIGR00756">
    <property type="entry name" value="PPR"/>
    <property type="match status" value="1"/>
</dbReference>
<evidence type="ECO:0000256" key="1">
    <source>
        <dbReference type="ARBA" id="ARBA00007626"/>
    </source>
</evidence>
<dbReference type="Gene3D" id="1.25.40.10">
    <property type="entry name" value="Tetratricopeptide repeat domain"/>
    <property type="match status" value="1"/>
</dbReference>
<evidence type="ECO:0008006" key="6">
    <source>
        <dbReference type="Google" id="ProtNLM"/>
    </source>
</evidence>
<evidence type="ECO:0000256" key="2">
    <source>
        <dbReference type="ARBA" id="ARBA00022737"/>
    </source>
</evidence>